<protein>
    <submittedName>
        <fullName evidence="3">412_t:CDS:1</fullName>
    </submittedName>
</protein>
<evidence type="ECO:0000313" key="3">
    <source>
        <dbReference type="EMBL" id="CAG8447842.1"/>
    </source>
</evidence>
<evidence type="ECO:0000256" key="1">
    <source>
        <dbReference type="SAM" id="MobiDB-lite"/>
    </source>
</evidence>
<sequence>MNKNSIISGSQMHEESTLLDDDNCIETDTLSFISLDYENNHSSPSSLFEREFLDDDDIYSFLRVEYYGTCSTCNRFNTSIAWCQTCDPEILDTNKNSKRISTDNQLIEHFVKEALRKSESYDEYLEYIPFHEFADVKYVGSGRFSSVFSAVYSNGARVTMNENGVWKRRRSGPVDVALKVFDQGSVEINRELLRKLEIYYKHWKSGGLLRCFGISESPGKSYIILVSQLASGGNLRDFLRQPPKEYEKMNWLNRLKICKQISWELNFLHNNSYVHGNLHCGNILWDKKNNKFHISDFAISPQKSLYTKESDVYDLGLLMWDIIYLSSLFGSSSGNGSLTPLVPKCINDLLERCWDAKPQLRLTARGIHEVLKKWVNDLEENRETLETVADNKCENCNINESLLLLSENSGNGSNLSDDGSNSALFVSDDDDTNSASSANDETSELPQKTIKLYELNPNNDSDDIAEFSRNTNKTSSFDGNIDTRFAGDSDTLVGGGVVDDASTQEEIDDYGNGIVVF</sequence>
<feature type="region of interest" description="Disordered" evidence="1">
    <location>
        <begin position="410"/>
        <end position="449"/>
    </location>
</feature>
<evidence type="ECO:0000259" key="2">
    <source>
        <dbReference type="PROSITE" id="PS50011"/>
    </source>
</evidence>
<proteinExistence type="predicted"/>
<organism evidence="3 4">
    <name type="scientific">Ambispora leptoticha</name>
    <dbReference type="NCBI Taxonomy" id="144679"/>
    <lineage>
        <taxon>Eukaryota</taxon>
        <taxon>Fungi</taxon>
        <taxon>Fungi incertae sedis</taxon>
        <taxon>Mucoromycota</taxon>
        <taxon>Glomeromycotina</taxon>
        <taxon>Glomeromycetes</taxon>
        <taxon>Archaeosporales</taxon>
        <taxon>Ambisporaceae</taxon>
        <taxon>Ambispora</taxon>
    </lineage>
</organism>
<evidence type="ECO:0000313" key="4">
    <source>
        <dbReference type="Proteomes" id="UP000789508"/>
    </source>
</evidence>
<dbReference type="GO" id="GO:0004674">
    <property type="term" value="F:protein serine/threonine kinase activity"/>
    <property type="evidence" value="ECO:0007669"/>
    <property type="project" value="TreeGrafter"/>
</dbReference>
<feature type="domain" description="Protein kinase" evidence="2">
    <location>
        <begin position="133"/>
        <end position="371"/>
    </location>
</feature>
<dbReference type="Gene3D" id="1.10.510.10">
    <property type="entry name" value="Transferase(Phosphotransferase) domain 1"/>
    <property type="match status" value="1"/>
</dbReference>
<keyword evidence="4" id="KW-1185">Reference proteome</keyword>
<feature type="compositionally biased region" description="Low complexity" evidence="1">
    <location>
        <begin position="410"/>
        <end position="422"/>
    </location>
</feature>
<dbReference type="PROSITE" id="PS50011">
    <property type="entry name" value="PROTEIN_KINASE_DOM"/>
    <property type="match status" value="1"/>
</dbReference>
<dbReference type="Pfam" id="PF07714">
    <property type="entry name" value="PK_Tyr_Ser-Thr"/>
    <property type="match status" value="1"/>
</dbReference>
<comment type="caution">
    <text evidence="3">The sequence shown here is derived from an EMBL/GenBank/DDBJ whole genome shotgun (WGS) entry which is preliminary data.</text>
</comment>
<gene>
    <name evidence="3" type="ORF">ALEPTO_LOCUS805</name>
</gene>
<dbReference type="Proteomes" id="UP000789508">
    <property type="component" value="Unassembled WGS sequence"/>
</dbReference>
<reference evidence="3" key="1">
    <citation type="submission" date="2021-06" db="EMBL/GenBank/DDBJ databases">
        <authorList>
            <person name="Kallberg Y."/>
            <person name="Tangrot J."/>
            <person name="Rosling A."/>
        </authorList>
    </citation>
    <scope>NUCLEOTIDE SEQUENCE</scope>
    <source>
        <strain evidence="3">FL130A</strain>
    </source>
</reference>
<dbReference type="InterPro" id="IPR011009">
    <property type="entry name" value="Kinase-like_dom_sf"/>
</dbReference>
<dbReference type="PANTHER" id="PTHR44329">
    <property type="entry name" value="SERINE/THREONINE-PROTEIN KINASE TNNI3K-RELATED"/>
    <property type="match status" value="1"/>
</dbReference>
<dbReference type="InterPro" id="IPR051681">
    <property type="entry name" value="Ser/Thr_Kinases-Pseudokinases"/>
</dbReference>
<dbReference type="CDD" id="cd00180">
    <property type="entry name" value="PKc"/>
    <property type="match status" value="1"/>
</dbReference>
<dbReference type="OrthoDB" id="346907at2759"/>
<dbReference type="InterPro" id="IPR001245">
    <property type="entry name" value="Ser-Thr/Tyr_kinase_cat_dom"/>
</dbReference>
<dbReference type="EMBL" id="CAJVPS010000069">
    <property type="protein sequence ID" value="CAG8447842.1"/>
    <property type="molecule type" value="Genomic_DNA"/>
</dbReference>
<dbReference type="InterPro" id="IPR000719">
    <property type="entry name" value="Prot_kinase_dom"/>
</dbReference>
<dbReference type="GO" id="GO:0005524">
    <property type="term" value="F:ATP binding"/>
    <property type="evidence" value="ECO:0007669"/>
    <property type="project" value="InterPro"/>
</dbReference>
<dbReference type="AlphaFoldDB" id="A0A9N8V9J8"/>
<name>A0A9N8V9J8_9GLOM</name>
<dbReference type="SUPFAM" id="SSF56112">
    <property type="entry name" value="Protein kinase-like (PK-like)"/>
    <property type="match status" value="1"/>
</dbReference>
<accession>A0A9N8V9J8</accession>